<dbReference type="SUPFAM" id="SSF75005">
    <property type="entry name" value="Arabinanase/levansucrase/invertase"/>
    <property type="match status" value="1"/>
</dbReference>
<evidence type="ECO:0000256" key="3">
    <source>
        <dbReference type="ARBA" id="ARBA00023295"/>
    </source>
</evidence>
<organism evidence="6 7">
    <name type="scientific">Microbacterium terricola</name>
    <dbReference type="NCBI Taxonomy" id="344163"/>
    <lineage>
        <taxon>Bacteria</taxon>
        <taxon>Bacillati</taxon>
        <taxon>Actinomycetota</taxon>
        <taxon>Actinomycetes</taxon>
        <taxon>Micrococcales</taxon>
        <taxon>Microbacteriaceae</taxon>
        <taxon>Microbacterium</taxon>
    </lineage>
</organism>
<evidence type="ECO:0000256" key="4">
    <source>
        <dbReference type="RuleBase" id="RU361187"/>
    </source>
</evidence>
<keyword evidence="2 4" id="KW-0378">Hydrolase</keyword>
<feature type="signal peptide" evidence="5">
    <location>
        <begin position="1"/>
        <end position="30"/>
    </location>
</feature>
<keyword evidence="7" id="KW-1185">Reference proteome</keyword>
<evidence type="ECO:0000256" key="2">
    <source>
        <dbReference type="ARBA" id="ARBA00022801"/>
    </source>
</evidence>
<name>A0ABM8E1U2_9MICO</name>
<evidence type="ECO:0000256" key="5">
    <source>
        <dbReference type="SAM" id="SignalP"/>
    </source>
</evidence>
<proteinExistence type="inferred from homology"/>
<dbReference type="InterPro" id="IPR023296">
    <property type="entry name" value="Glyco_hydro_beta-prop_sf"/>
</dbReference>
<dbReference type="RefSeq" id="WP_263797511.1">
    <property type="nucleotide sequence ID" value="NZ_AP027141.1"/>
</dbReference>
<dbReference type="EMBL" id="AP027141">
    <property type="protein sequence ID" value="BDV31903.1"/>
    <property type="molecule type" value="Genomic_DNA"/>
</dbReference>
<keyword evidence="5" id="KW-0732">Signal</keyword>
<dbReference type="Proteomes" id="UP001317779">
    <property type="component" value="Chromosome"/>
</dbReference>
<reference evidence="6 7" key="1">
    <citation type="submission" date="2022-12" db="EMBL/GenBank/DDBJ databases">
        <title>Microbacterium terricola strain KV-448 chromosome, complete genome.</title>
        <authorList>
            <person name="Oshima T."/>
            <person name="Moriya T."/>
            <person name="Bessho Y."/>
        </authorList>
    </citation>
    <scope>NUCLEOTIDE SEQUENCE [LARGE SCALE GENOMIC DNA]</scope>
    <source>
        <strain evidence="6 7">KV-448</strain>
    </source>
</reference>
<evidence type="ECO:0000313" key="6">
    <source>
        <dbReference type="EMBL" id="BDV31903.1"/>
    </source>
</evidence>
<dbReference type="InterPro" id="IPR006710">
    <property type="entry name" value="Glyco_hydro_43"/>
</dbReference>
<dbReference type="PANTHER" id="PTHR42812:SF5">
    <property type="entry name" value="ENDO-ARABINASE"/>
    <property type="match status" value="1"/>
</dbReference>
<dbReference type="InterPro" id="IPR051795">
    <property type="entry name" value="Glycosyl_Hydrlase_43"/>
</dbReference>
<dbReference type="CDD" id="cd08999">
    <property type="entry name" value="GH43_ABN-like"/>
    <property type="match status" value="1"/>
</dbReference>
<feature type="chain" id="PRO_5046653715" evidence="5">
    <location>
        <begin position="31"/>
        <end position="330"/>
    </location>
</feature>
<protein>
    <submittedName>
        <fullName evidence="6">Glycoside hydrolase</fullName>
    </submittedName>
</protein>
<gene>
    <name evidence="6" type="ORF">Microterr_25630</name>
</gene>
<dbReference type="PANTHER" id="PTHR42812">
    <property type="entry name" value="BETA-XYLOSIDASE"/>
    <property type="match status" value="1"/>
</dbReference>
<evidence type="ECO:0000256" key="1">
    <source>
        <dbReference type="ARBA" id="ARBA00009865"/>
    </source>
</evidence>
<dbReference type="Pfam" id="PF04616">
    <property type="entry name" value="Glyco_hydro_43"/>
    <property type="match status" value="1"/>
</dbReference>
<dbReference type="GO" id="GO:0016787">
    <property type="term" value="F:hydrolase activity"/>
    <property type="evidence" value="ECO:0007669"/>
    <property type="project" value="UniProtKB-KW"/>
</dbReference>
<keyword evidence="3 4" id="KW-0326">Glycosidase</keyword>
<sequence length="330" mass="34863">MNPVRPARPVLATLVAAMLVGLAGCTAIPAAPTSTPTPTAGAGFVLDEDFPDPDVVATDDGYAAFATGTFGINIQSAASPDLVTWQISRDDALPTMPAWATTGKVWAPDVAPRPDGVYVMYFTAEDIASGRQCIGTATSPDPAEPFVGASDEPLVCPVEEGGAIDASTFTDDDGTRYLLWKTDGNCCGQDTWIRIAPLSEDGLSLVGEPTDLIKQSLEWEGNLVEAPVLVRHDDRYVLLYSANDYGGDDYATGFATAADVLGPYDKNPDPLLSTANSDGRYRGPGGEDVVSTPAGDVLVFHSWDDAYVYRGLNAAPLEWDADRPTVVLPD</sequence>
<dbReference type="PROSITE" id="PS51257">
    <property type="entry name" value="PROKAR_LIPOPROTEIN"/>
    <property type="match status" value="1"/>
</dbReference>
<evidence type="ECO:0000313" key="7">
    <source>
        <dbReference type="Proteomes" id="UP001317779"/>
    </source>
</evidence>
<dbReference type="Gene3D" id="2.115.10.20">
    <property type="entry name" value="Glycosyl hydrolase domain, family 43"/>
    <property type="match status" value="1"/>
</dbReference>
<accession>A0ABM8E1U2</accession>
<comment type="similarity">
    <text evidence="1 4">Belongs to the glycosyl hydrolase 43 family.</text>
</comment>